<dbReference type="EMBL" id="CP031337">
    <property type="protein sequence ID" value="AXK40922.1"/>
    <property type="molecule type" value="Genomic_DNA"/>
</dbReference>
<dbReference type="AlphaFoldDB" id="A0A345YAH0"/>
<proteinExistence type="predicted"/>
<evidence type="ECO:0000313" key="4">
    <source>
        <dbReference type="Proteomes" id="UP000254537"/>
    </source>
</evidence>
<keyword evidence="2" id="KW-0472">Membrane</keyword>
<gene>
    <name evidence="3" type="ORF">DWG20_15625</name>
</gene>
<feature type="transmembrane region" description="Helical" evidence="2">
    <location>
        <begin position="16"/>
        <end position="38"/>
    </location>
</feature>
<sequence length="361" mass="39441">MKPAQPGRRLQRGVTLIELMVAITLGMVLVATFGYTYLASRKAFQSLDISSRLQENARFAFDTLTYDVRMAGFTGCSSTSRANVLNNPGAWDLFDQPLIGYEAGVSTFPAISNPAVLRGDALTILRADNSREYRVDSHNPTSAQFQLKDDHDLKQGEILVVTDCSHAAVFQMTRSNNNDTNRTVNHNTGNTTSPGNCTKGFGSPVECTTLGNPYPFSPGSQILRLSGITYYVGTSDTGEPALFRRRLTHSNGNATTVAEELAEGVENMQIRYGVDTSATPDGVVDSYVTADQVTATAPGANTSDDWQRVLSVRIQLLMVSRQDESVTSTPQRYTFNGTATTPGDRRLRRVFTTTIAIRNRL</sequence>
<dbReference type="RefSeq" id="WP_115434839.1">
    <property type="nucleotide sequence ID" value="NZ_CP031337.1"/>
</dbReference>
<evidence type="ECO:0000313" key="3">
    <source>
        <dbReference type="EMBL" id="AXK40922.1"/>
    </source>
</evidence>
<dbReference type="NCBIfam" id="TIGR02532">
    <property type="entry name" value="IV_pilin_GFxxxE"/>
    <property type="match status" value="1"/>
</dbReference>
<organism evidence="3 4">
    <name type="scientific">Crenobacter cavernae</name>
    <dbReference type="NCBI Taxonomy" id="2290923"/>
    <lineage>
        <taxon>Bacteria</taxon>
        <taxon>Pseudomonadati</taxon>
        <taxon>Pseudomonadota</taxon>
        <taxon>Betaproteobacteria</taxon>
        <taxon>Neisseriales</taxon>
        <taxon>Neisseriaceae</taxon>
        <taxon>Crenobacter</taxon>
    </lineage>
</organism>
<dbReference type="OrthoDB" id="8582810at2"/>
<dbReference type="PROSITE" id="PS00409">
    <property type="entry name" value="PROKAR_NTER_METHYL"/>
    <property type="match status" value="1"/>
</dbReference>
<dbReference type="InterPro" id="IPR012902">
    <property type="entry name" value="N_methyl_site"/>
</dbReference>
<accession>A0A345YAH0</accession>
<dbReference type="Pfam" id="PF07963">
    <property type="entry name" value="N_methyl"/>
    <property type="match status" value="1"/>
</dbReference>
<evidence type="ECO:0000256" key="1">
    <source>
        <dbReference type="SAM" id="MobiDB-lite"/>
    </source>
</evidence>
<feature type="compositionally biased region" description="Low complexity" evidence="1">
    <location>
        <begin position="176"/>
        <end position="188"/>
    </location>
</feature>
<dbReference type="GO" id="GO:0043683">
    <property type="term" value="P:type IV pilus assembly"/>
    <property type="evidence" value="ECO:0007669"/>
    <property type="project" value="InterPro"/>
</dbReference>
<dbReference type="Proteomes" id="UP000254537">
    <property type="component" value="Chromosome"/>
</dbReference>
<protein>
    <submittedName>
        <fullName evidence="3">Prepilin-type N-terminal cleavage/methylation domain-containing protein</fullName>
    </submittedName>
</protein>
<feature type="region of interest" description="Disordered" evidence="1">
    <location>
        <begin position="176"/>
        <end position="197"/>
    </location>
</feature>
<evidence type="ECO:0000256" key="2">
    <source>
        <dbReference type="SAM" id="Phobius"/>
    </source>
</evidence>
<dbReference type="Pfam" id="PF16074">
    <property type="entry name" value="PilW"/>
    <property type="match status" value="1"/>
</dbReference>
<keyword evidence="2" id="KW-0812">Transmembrane</keyword>
<reference evidence="3 4" key="1">
    <citation type="submission" date="2018-07" db="EMBL/GenBank/DDBJ databases">
        <title>Crenobacter cavernae sp. nov., isolated from a karst cave.</title>
        <authorList>
            <person name="Zhu H."/>
        </authorList>
    </citation>
    <scope>NUCLEOTIDE SEQUENCE [LARGE SCALE GENOMIC DNA]</scope>
    <source>
        <strain evidence="3 4">K1W11S-77</strain>
    </source>
</reference>
<name>A0A345YAH0_9NEIS</name>
<dbReference type="KEGG" id="ccah:DWG20_15625"/>
<dbReference type="InterPro" id="IPR032092">
    <property type="entry name" value="PilW"/>
</dbReference>
<keyword evidence="2" id="KW-1133">Transmembrane helix</keyword>